<protein>
    <recommendedName>
        <fullName evidence="3">Reverse transcriptase/retrotransposon-derived protein RNase H-like domain-containing protein</fullName>
    </recommendedName>
</protein>
<dbReference type="Proteomes" id="UP000765509">
    <property type="component" value="Unassembled WGS sequence"/>
</dbReference>
<feature type="domain" description="Reverse transcriptase/retrotransposon-derived protein RNase H-like" evidence="3">
    <location>
        <begin position="222"/>
        <end position="314"/>
    </location>
</feature>
<dbReference type="PANTHER" id="PTHR37984:SF5">
    <property type="entry name" value="PROTEIN NYNRIN-LIKE"/>
    <property type="match status" value="1"/>
</dbReference>
<organism evidence="4 5">
    <name type="scientific">Austropuccinia psidii MF-1</name>
    <dbReference type="NCBI Taxonomy" id="1389203"/>
    <lineage>
        <taxon>Eukaryota</taxon>
        <taxon>Fungi</taxon>
        <taxon>Dikarya</taxon>
        <taxon>Basidiomycota</taxon>
        <taxon>Pucciniomycotina</taxon>
        <taxon>Pucciniomycetes</taxon>
        <taxon>Pucciniales</taxon>
        <taxon>Sphaerophragmiaceae</taxon>
        <taxon>Austropuccinia</taxon>
    </lineage>
</organism>
<dbReference type="FunFam" id="3.30.70.270:FF:000020">
    <property type="entry name" value="Transposon Tf2-6 polyprotein-like Protein"/>
    <property type="match status" value="1"/>
</dbReference>
<evidence type="ECO:0000256" key="1">
    <source>
        <dbReference type="ARBA" id="ARBA00023268"/>
    </source>
</evidence>
<dbReference type="InterPro" id="IPR041577">
    <property type="entry name" value="RT_RNaseH_2"/>
</dbReference>
<keyword evidence="5" id="KW-1185">Reference proteome</keyword>
<dbReference type="GO" id="GO:0003824">
    <property type="term" value="F:catalytic activity"/>
    <property type="evidence" value="ECO:0007669"/>
    <property type="project" value="UniProtKB-KW"/>
</dbReference>
<feature type="region of interest" description="Disordered" evidence="2">
    <location>
        <begin position="1"/>
        <end position="54"/>
    </location>
</feature>
<dbReference type="SUPFAM" id="SSF56672">
    <property type="entry name" value="DNA/RNA polymerases"/>
    <property type="match status" value="1"/>
</dbReference>
<evidence type="ECO:0000256" key="2">
    <source>
        <dbReference type="SAM" id="MobiDB-lite"/>
    </source>
</evidence>
<reference evidence="4" key="1">
    <citation type="submission" date="2021-03" db="EMBL/GenBank/DDBJ databases">
        <title>Draft genome sequence of rust myrtle Austropuccinia psidii MF-1, a brazilian biotype.</title>
        <authorList>
            <person name="Quecine M.C."/>
            <person name="Pachon D.M.R."/>
            <person name="Bonatelli M.L."/>
            <person name="Correr F.H."/>
            <person name="Franceschini L.M."/>
            <person name="Leite T.F."/>
            <person name="Margarido G.R.A."/>
            <person name="Almeida C.A."/>
            <person name="Ferrarezi J.A."/>
            <person name="Labate C.A."/>
        </authorList>
    </citation>
    <scope>NUCLEOTIDE SEQUENCE</scope>
    <source>
        <strain evidence="4">MF-1</strain>
    </source>
</reference>
<evidence type="ECO:0000259" key="3">
    <source>
        <dbReference type="Pfam" id="PF17919"/>
    </source>
</evidence>
<comment type="caution">
    <text evidence="4">The sequence shown here is derived from an EMBL/GenBank/DDBJ whole genome shotgun (WGS) entry which is preliminary data.</text>
</comment>
<dbReference type="PANTHER" id="PTHR37984">
    <property type="entry name" value="PROTEIN CBG26694"/>
    <property type="match status" value="1"/>
</dbReference>
<sequence>MDHLDRGPIMEGAAPSRKDRRGPRRSHSFSGVSGTVPGISRTTLTGAGEGDEEEEENFVEEKGLASRILDQLASHPSRIDSLQDLMDLTLEQDTSNSFSSTNRFEALVDDIMVFSKSEEEHVTHVSAGFSRLRSNNLFEKGPKCLFQFSSFEYLGYVVSSECLKIEESKFQKILNWPPPRNLKAVQSFLEFSNFNRWFIKNYSKTISSLTKFLKKDSVFPLNEEALSQFYQLKEAFTTTQILSSFNPSLPLILETKASYYSLCAVLSQVFNSGKQPNAFDSNELNPEELNYEIHDKELLGIAWALKNWRAFLLSLSLPFEFLTDHSSLQYFITSKVFTHHKAYWAEFHFSITYLPARLPTLQDSLSHWDKFYPERGGFHQQ</sequence>
<proteinExistence type="predicted"/>
<evidence type="ECO:0000313" key="4">
    <source>
        <dbReference type="EMBL" id="MBW0476983.1"/>
    </source>
</evidence>
<dbReference type="AlphaFoldDB" id="A0A9Q3C5P4"/>
<dbReference type="InterPro" id="IPR043502">
    <property type="entry name" value="DNA/RNA_pol_sf"/>
</dbReference>
<name>A0A9Q3C5P4_9BASI</name>
<feature type="compositionally biased region" description="Basic residues" evidence="2">
    <location>
        <begin position="18"/>
        <end position="27"/>
    </location>
</feature>
<keyword evidence="1" id="KW-0511">Multifunctional enzyme</keyword>
<dbReference type="Gene3D" id="3.30.70.270">
    <property type="match status" value="2"/>
</dbReference>
<gene>
    <name evidence="4" type="ORF">O181_016698</name>
</gene>
<dbReference type="InterPro" id="IPR043128">
    <property type="entry name" value="Rev_trsase/Diguanyl_cyclase"/>
</dbReference>
<accession>A0A9Q3C5P4</accession>
<dbReference type="Pfam" id="PF17919">
    <property type="entry name" value="RT_RNaseH_2"/>
    <property type="match status" value="1"/>
</dbReference>
<evidence type="ECO:0000313" key="5">
    <source>
        <dbReference type="Proteomes" id="UP000765509"/>
    </source>
</evidence>
<dbReference type="CDD" id="cd09274">
    <property type="entry name" value="RNase_HI_RT_Ty3"/>
    <property type="match status" value="1"/>
</dbReference>
<dbReference type="EMBL" id="AVOT02004662">
    <property type="protein sequence ID" value="MBW0476983.1"/>
    <property type="molecule type" value="Genomic_DNA"/>
</dbReference>
<dbReference type="InterPro" id="IPR050951">
    <property type="entry name" value="Retrovirus_Pol_polyprotein"/>
</dbReference>